<dbReference type="AlphaFoldDB" id="A0A8S3QYB0"/>
<evidence type="ECO:0000313" key="1">
    <source>
        <dbReference type="EMBL" id="CAG2201429.1"/>
    </source>
</evidence>
<organism evidence="1 2">
    <name type="scientific">Mytilus edulis</name>
    <name type="common">Blue mussel</name>
    <dbReference type="NCBI Taxonomy" id="6550"/>
    <lineage>
        <taxon>Eukaryota</taxon>
        <taxon>Metazoa</taxon>
        <taxon>Spiralia</taxon>
        <taxon>Lophotrochozoa</taxon>
        <taxon>Mollusca</taxon>
        <taxon>Bivalvia</taxon>
        <taxon>Autobranchia</taxon>
        <taxon>Pteriomorphia</taxon>
        <taxon>Mytilida</taxon>
        <taxon>Mytiloidea</taxon>
        <taxon>Mytilidae</taxon>
        <taxon>Mytilinae</taxon>
        <taxon>Mytilus</taxon>
    </lineage>
</organism>
<dbReference type="PANTHER" id="PTHR33845:SF1">
    <property type="entry name" value="C2H2-TYPE DOMAIN-CONTAINING PROTEIN"/>
    <property type="match status" value="1"/>
</dbReference>
<reference evidence="1" key="1">
    <citation type="submission" date="2021-03" db="EMBL/GenBank/DDBJ databases">
        <authorList>
            <person name="Bekaert M."/>
        </authorList>
    </citation>
    <scope>NUCLEOTIDE SEQUENCE</scope>
</reference>
<evidence type="ECO:0000313" key="2">
    <source>
        <dbReference type="Proteomes" id="UP000683360"/>
    </source>
</evidence>
<comment type="caution">
    <text evidence="1">The sequence shown here is derived from an EMBL/GenBank/DDBJ whole genome shotgun (WGS) entry which is preliminary data.</text>
</comment>
<gene>
    <name evidence="1" type="ORF">MEDL_16045</name>
</gene>
<dbReference type="EMBL" id="CAJPWZ010000845">
    <property type="protein sequence ID" value="CAG2201429.1"/>
    <property type="molecule type" value="Genomic_DNA"/>
</dbReference>
<dbReference type="Proteomes" id="UP000683360">
    <property type="component" value="Unassembled WGS sequence"/>
</dbReference>
<proteinExistence type="predicted"/>
<dbReference type="PANTHER" id="PTHR33845">
    <property type="entry name" value="C2H2-TYPE DOMAIN-CONTAINING PROTEIN"/>
    <property type="match status" value="1"/>
</dbReference>
<sequence>MFSDCKKISRRSGLLCSRRGRAITDIQLIIDELNNNGSLTNQQAKNYNDILLQTKKYLKSDYKIHIKEESNVAYHCRKFALSDAKNVEYQDECTHIHDHICQDSWSFLRNWKSHIVRARNQDCAKSKILDNLGQNDIFIVLDWAMKYLPRRYREDQSNWFCKRGISWHISVSFIKEQNITKSLAFIHIFEGQIPQDSSNTTAVILDTVDTIQKNPNITKVHLYSDNAGCYKSTETINALHQSGKIATYDFCEAQDEKGSCDRTAATVKCAVKRYINQGNDVLNAVQLKKAIEQSTKNVKYHVKVVDSVLVIPKHDMKKTSIPSISAINNFQFDSTGIHTWKAFNIGPGKHIQIDSNIIPTIMIKEDSCDIPFHSLNHHSNTSSRTEISDGTFSCQNEECILSFPTYESMEGHMLIGDCQLRLPDRSSVDVVKTTYLEKLHATNSLPILMDCVSSVCHDIKLSKGWAMKEERKCKRFNDKQKNILLRNLIKV</sequence>
<name>A0A8S3QYB0_MYTED</name>
<keyword evidence="2" id="KW-1185">Reference proteome</keyword>
<protein>
    <submittedName>
        <fullName evidence="1">Uncharacterized protein</fullName>
    </submittedName>
</protein>
<accession>A0A8S3QYB0</accession>